<name>A0ABN1F9P3_9PROT</name>
<accession>A0ABN1F9P3</accession>
<proteinExistence type="predicted"/>
<dbReference type="InterPro" id="IPR019704">
    <property type="entry name" value="Flagellar_assmbl_FliX_class2"/>
</dbReference>
<organism evidence="2 3">
    <name type="scientific">Craurococcus roseus</name>
    <dbReference type="NCBI Taxonomy" id="77585"/>
    <lineage>
        <taxon>Bacteria</taxon>
        <taxon>Pseudomonadati</taxon>
        <taxon>Pseudomonadota</taxon>
        <taxon>Alphaproteobacteria</taxon>
        <taxon>Acetobacterales</taxon>
        <taxon>Acetobacteraceae</taxon>
        <taxon>Craurococcus</taxon>
    </lineage>
</organism>
<gene>
    <name evidence="2" type="ORF">GCM10009416_25280</name>
</gene>
<evidence type="ECO:0000313" key="2">
    <source>
        <dbReference type="EMBL" id="GAA0585902.1"/>
    </source>
</evidence>
<evidence type="ECO:0008006" key="4">
    <source>
        <dbReference type="Google" id="ProtNLM"/>
    </source>
</evidence>
<sequence length="155" mass="15160">MTMRGVSGVSKGGAAGPARGNGAARRSAGGFSVGGPGGAEALGAAAPAPDGIGAAAAVGLSLLAAQEGGGRGAGRDAAARRRVASILDELNGLQAELLGRRVDPARLTRLAALGEGEEGTDAGLRDAVRAVALRARIELARRTMDPSASRTAAVR</sequence>
<reference evidence="2 3" key="1">
    <citation type="journal article" date="2019" name="Int. J. Syst. Evol. Microbiol.">
        <title>The Global Catalogue of Microorganisms (GCM) 10K type strain sequencing project: providing services to taxonomists for standard genome sequencing and annotation.</title>
        <authorList>
            <consortium name="The Broad Institute Genomics Platform"/>
            <consortium name="The Broad Institute Genome Sequencing Center for Infectious Disease"/>
            <person name="Wu L."/>
            <person name="Ma J."/>
        </authorList>
    </citation>
    <scope>NUCLEOTIDE SEQUENCE [LARGE SCALE GENOMIC DNA]</scope>
    <source>
        <strain evidence="2 3">JCM 9933</strain>
    </source>
</reference>
<dbReference type="Pfam" id="PF10768">
    <property type="entry name" value="FliX"/>
    <property type="match status" value="1"/>
</dbReference>
<dbReference type="Proteomes" id="UP001501588">
    <property type="component" value="Unassembled WGS sequence"/>
</dbReference>
<comment type="caution">
    <text evidence="2">The sequence shown here is derived from an EMBL/GenBank/DDBJ whole genome shotgun (WGS) entry which is preliminary data.</text>
</comment>
<feature type="region of interest" description="Disordered" evidence="1">
    <location>
        <begin position="1"/>
        <end position="31"/>
    </location>
</feature>
<protein>
    <recommendedName>
        <fullName evidence="4">Flagellar assembly protein FliX</fullName>
    </recommendedName>
</protein>
<evidence type="ECO:0000256" key="1">
    <source>
        <dbReference type="SAM" id="MobiDB-lite"/>
    </source>
</evidence>
<keyword evidence="3" id="KW-1185">Reference proteome</keyword>
<dbReference type="EMBL" id="BAAAFZ010000034">
    <property type="protein sequence ID" value="GAA0585902.1"/>
    <property type="molecule type" value="Genomic_DNA"/>
</dbReference>
<feature type="compositionally biased region" description="Low complexity" evidence="1">
    <location>
        <begin position="16"/>
        <end position="30"/>
    </location>
</feature>
<evidence type="ECO:0000313" key="3">
    <source>
        <dbReference type="Proteomes" id="UP001501588"/>
    </source>
</evidence>